<evidence type="ECO:0000313" key="3">
    <source>
        <dbReference type="EnsemblPlants" id="cds.evm.model.02.380"/>
    </source>
</evidence>
<evidence type="ECO:0000259" key="1">
    <source>
        <dbReference type="Pfam" id="PF00078"/>
    </source>
</evidence>
<dbReference type="InterPro" id="IPR044730">
    <property type="entry name" value="RNase_H-like_dom_plant"/>
</dbReference>
<dbReference type="InterPro" id="IPR036397">
    <property type="entry name" value="RNaseH_sf"/>
</dbReference>
<dbReference type="AlphaFoldDB" id="A0A803P0U0"/>
<dbReference type="Gramene" id="evm.model.02.380">
    <property type="protein sequence ID" value="cds.evm.model.02.380"/>
    <property type="gene ID" value="evm.TU.02.380"/>
</dbReference>
<dbReference type="PANTHER" id="PTHR31635:SF196">
    <property type="entry name" value="REVERSE TRANSCRIPTASE DOMAIN-CONTAINING PROTEIN-RELATED"/>
    <property type="match status" value="1"/>
</dbReference>
<keyword evidence="4" id="KW-1185">Reference proteome</keyword>
<dbReference type="GO" id="GO:0003676">
    <property type="term" value="F:nucleic acid binding"/>
    <property type="evidence" value="ECO:0007669"/>
    <property type="project" value="InterPro"/>
</dbReference>
<evidence type="ECO:0008006" key="5">
    <source>
        <dbReference type="Google" id="ProtNLM"/>
    </source>
</evidence>
<accession>A0A803P0U0</accession>
<dbReference type="InterPro" id="IPR043502">
    <property type="entry name" value="DNA/RNA_pol_sf"/>
</dbReference>
<dbReference type="InterPro" id="IPR000477">
    <property type="entry name" value="RT_dom"/>
</dbReference>
<reference evidence="3" key="2">
    <citation type="submission" date="2021-03" db="UniProtKB">
        <authorList>
            <consortium name="EnsemblPlants"/>
        </authorList>
    </citation>
    <scope>IDENTIFICATION</scope>
</reference>
<dbReference type="Pfam" id="PF13456">
    <property type="entry name" value="RVT_3"/>
    <property type="match status" value="1"/>
</dbReference>
<dbReference type="Pfam" id="PF00078">
    <property type="entry name" value="RVT_1"/>
    <property type="match status" value="1"/>
</dbReference>
<dbReference type="EMBL" id="UZAU01000103">
    <property type="status" value="NOT_ANNOTATED_CDS"/>
    <property type="molecule type" value="Genomic_DNA"/>
</dbReference>
<evidence type="ECO:0000259" key="2">
    <source>
        <dbReference type="Pfam" id="PF13456"/>
    </source>
</evidence>
<evidence type="ECO:0000313" key="4">
    <source>
        <dbReference type="Proteomes" id="UP000596661"/>
    </source>
</evidence>
<dbReference type="EnsemblPlants" id="evm.model.02.380">
    <property type="protein sequence ID" value="cds.evm.model.02.380"/>
    <property type="gene ID" value="evm.TU.02.380"/>
</dbReference>
<protein>
    <recommendedName>
        <fullName evidence="5">Reverse transcriptase domain-containing protein</fullName>
    </recommendedName>
</protein>
<sequence>MVEETTPKIKNTNREQVETGIRKRIGEAIVKETSLNAMEERACKAKIMEPDPNIKDTAGILFDVPIVYGTGSNSQNKGTREKRRKFVPKTGNHQRMKQGLHEETIKQLKGELGSGSRFEVLTGEFSQLWLGNPWTVSALATHVKEYNSGKSGGLALLWKAPFSVQLMSFNDFYIDAWINTDDDLNWQFTGFYGDPDPSQRKHSWTLLKRAIWLAHGDRNTRYFHQKASSRRKKKQICGLFDHNLNWQSTKEEIEKTICDHFQVLFSANEPESDLITHLQWFVPSRLSGRQNEYLLQDFTATDVVQALKQINSLKAPRDDGMPRLFYDHHWDVVGSDVTRVCLDILNTNKDCRPINKTLLCLIPKIKNPIQVGDFRPTSLCNVCYKIVAKCLANRMKDSLKEVILENQSVFIRGRLIQDNAILGFESLHCMKKGRFGNGKKMVLKLDMSKAYDRVGWRLIEAMMICLGYDKSWVDKVMSYITSVSFSVLINGEASGHIQPHCGLRQGDPLSPYLFLLCSKGLSCLIQEAERADRIHGIKFGKEGLKLSHLFFADDSFIFLDATATECKSMKTILEEYSMLSGQQINLAKSSLCVGSKIKQEQGAILAAEIGKVDMALLCGKAFFGADKSSTKAFGGGFNRAERCALMKINGNLAPQHSHSAPQQSGYKVAVSNEFEAGASSDKITRTWWNEIWKMEVPPKVRNFIWQKKPLSMASGFAHQLNGSGENFRRNKKRLNLKLLPNELWEKWAQLEAKFLMNHNHLKDTNLEAIPKPKVRWDPPIPGVYCINSDASVPGQGSLSGLGALIRNHLGEVVAAEIHQNKGSSSVEVAEVLALRMGIQLAIKVEAYPYIIQSDCLQVVSYLNGVSQAKTDWSALLDDIRESPDFGHCLAVKHIRRKCNRLAHLLAKEALFSDCNKLWEGFYPLCASASIMADLPKLV</sequence>
<dbReference type="PANTHER" id="PTHR31635">
    <property type="entry name" value="REVERSE TRANSCRIPTASE DOMAIN-CONTAINING PROTEIN-RELATED"/>
    <property type="match status" value="1"/>
</dbReference>
<dbReference type="InterPro" id="IPR012337">
    <property type="entry name" value="RNaseH-like_sf"/>
</dbReference>
<dbReference type="GO" id="GO:0004523">
    <property type="term" value="F:RNA-DNA hybrid ribonuclease activity"/>
    <property type="evidence" value="ECO:0007669"/>
    <property type="project" value="InterPro"/>
</dbReference>
<feature type="domain" description="RNase H type-1" evidence="2">
    <location>
        <begin position="787"/>
        <end position="909"/>
    </location>
</feature>
<dbReference type="SUPFAM" id="SSF56672">
    <property type="entry name" value="DNA/RNA polymerases"/>
    <property type="match status" value="1"/>
</dbReference>
<dbReference type="Gene3D" id="3.30.420.10">
    <property type="entry name" value="Ribonuclease H-like superfamily/Ribonuclease H"/>
    <property type="match status" value="1"/>
</dbReference>
<dbReference type="InterPro" id="IPR002156">
    <property type="entry name" value="RNaseH_domain"/>
</dbReference>
<proteinExistence type="predicted"/>
<name>A0A803P0U0_CANSA</name>
<dbReference type="CDD" id="cd06222">
    <property type="entry name" value="RNase_H_like"/>
    <property type="match status" value="1"/>
</dbReference>
<dbReference type="SUPFAM" id="SSF53098">
    <property type="entry name" value="Ribonuclease H-like"/>
    <property type="match status" value="1"/>
</dbReference>
<reference evidence="3" key="1">
    <citation type="submission" date="2018-11" db="EMBL/GenBank/DDBJ databases">
        <authorList>
            <person name="Grassa J C."/>
        </authorList>
    </citation>
    <scope>NUCLEOTIDE SEQUENCE [LARGE SCALE GENOMIC DNA]</scope>
</reference>
<dbReference type="Proteomes" id="UP000596661">
    <property type="component" value="Chromosome 2"/>
</dbReference>
<organism evidence="3 4">
    <name type="scientific">Cannabis sativa</name>
    <name type="common">Hemp</name>
    <name type="synonym">Marijuana</name>
    <dbReference type="NCBI Taxonomy" id="3483"/>
    <lineage>
        <taxon>Eukaryota</taxon>
        <taxon>Viridiplantae</taxon>
        <taxon>Streptophyta</taxon>
        <taxon>Embryophyta</taxon>
        <taxon>Tracheophyta</taxon>
        <taxon>Spermatophyta</taxon>
        <taxon>Magnoliopsida</taxon>
        <taxon>eudicotyledons</taxon>
        <taxon>Gunneridae</taxon>
        <taxon>Pentapetalae</taxon>
        <taxon>rosids</taxon>
        <taxon>fabids</taxon>
        <taxon>Rosales</taxon>
        <taxon>Cannabaceae</taxon>
        <taxon>Cannabis</taxon>
    </lineage>
</organism>
<feature type="domain" description="Reverse transcriptase" evidence="1">
    <location>
        <begin position="366"/>
        <end position="598"/>
    </location>
</feature>
<dbReference type="CDD" id="cd01650">
    <property type="entry name" value="RT_nLTR_like"/>
    <property type="match status" value="1"/>
</dbReference>